<evidence type="ECO:0000313" key="3">
    <source>
        <dbReference type="Proteomes" id="UP000187404"/>
    </source>
</evidence>
<accession>A0A1Q9JIT1</accession>
<keyword evidence="3" id="KW-1185">Reference proteome</keyword>
<dbReference type="STRING" id="1261640.BHK98_08600"/>
<dbReference type="OrthoDB" id="192739at2"/>
<reference evidence="2 3" key="1">
    <citation type="journal article" date="2016" name="Appl. Environ. Microbiol.">
        <title>Function and Phylogeny of Bacterial Butyryl Coenzyme A:Acetate Transferases and Their Diversity in the Proximal Colon of Swine.</title>
        <authorList>
            <person name="Trachsel J."/>
            <person name="Bayles D.O."/>
            <person name="Looft T."/>
            <person name="Levine U.Y."/>
            <person name="Allen H.K."/>
        </authorList>
    </citation>
    <scope>NUCLEOTIDE SEQUENCE [LARGE SCALE GENOMIC DNA]</scope>
    <source>
        <strain evidence="2 3">68-3-10</strain>
    </source>
</reference>
<evidence type="ECO:0000313" key="2">
    <source>
        <dbReference type="EMBL" id="OLR56118.1"/>
    </source>
</evidence>
<organism evidence="2 3">
    <name type="scientific">Hornefia porci</name>
    <dbReference type="NCBI Taxonomy" id="2652292"/>
    <lineage>
        <taxon>Bacteria</taxon>
        <taxon>Bacillati</taxon>
        <taxon>Bacillota</taxon>
        <taxon>Clostridia</taxon>
        <taxon>Peptostreptococcales</taxon>
        <taxon>Anaerovoracaceae</taxon>
        <taxon>Hornefia</taxon>
    </lineage>
</organism>
<evidence type="ECO:0000259" key="1">
    <source>
        <dbReference type="PROSITE" id="PS51819"/>
    </source>
</evidence>
<dbReference type="PROSITE" id="PS51819">
    <property type="entry name" value="VOC"/>
    <property type="match status" value="1"/>
</dbReference>
<dbReference type="AlphaFoldDB" id="A0A1Q9JIT1"/>
<dbReference type="Proteomes" id="UP000187404">
    <property type="component" value="Unassembled WGS sequence"/>
</dbReference>
<dbReference type="CDD" id="cd06587">
    <property type="entry name" value="VOC"/>
    <property type="match status" value="1"/>
</dbReference>
<dbReference type="SUPFAM" id="SSF54593">
    <property type="entry name" value="Glyoxalase/Bleomycin resistance protein/Dihydroxybiphenyl dioxygenase"/>
    <property type="match status" value="1"/>
</dbReference>
<proteinExistence type="predicted"/>
<gene>
    <name evidence="2" type="ORF">BHK98_08600</name>
</gene>
<dbReference type="InterPro" id="IPR029068">
    <property type="entry name" value="Glyas_Bleomycin-R_OHBP_Dase"/>
</dbReference>
<protein>
    <recommendedName>
        <fullName evidence="1">VOC domain-containing protein</fullName>
    </recommendedName>
</protein>
<dbReference type="EMBL" id="MJIE01000001">
    <property type="protein sequence ID" value="OLR56118.1"/>
    <property type="molecule type" value="Genomic_DNA"/>
</dbReference>
<feature type="domain" description="VOC" evidence="1">
    <location>
        <begin position="2"/>
        <end position="115"/>
    </location>
</feature>
<dbReference type="Pfam" id="PF00903">
    <property type="entry name" value="Glyoxalase"/>
    <property type="match status" value="1"/>
</dbReference>
<dbReference type="RefSeq" id="WP_075713424.1">
    <property type="nucleotide sequence ID" value="NZ_MJIE01000001.1"/>
</dbReference>
<dbReference type="InterPro" id="IPR037523">
    <property type="entry name" value="VOC_core"/>
</dbReference>
<dbReference type="InterPro" id="IPR004360">
    <property type="entry name" value="Glyas_Fos-R_dOase_dom"/>
</dbReference>
<dbReference type="Gene3D" id="3.10.180.10">
    <property type="entry name" value="2,3-Dihydroxybiphenyl 1,2-Dioxygenase, domain 1"/>
    <property type="match status" value="1"/>
</dbReference>
<sequence length="115" mass="12928">MKMVHITIYTGCLEDSIEFYENVVGLNIQDDFRQFGGNIVFLAKDKGDTQVELIDDPKKAYKGAGISMGFHVDDVEVKREEIIAKGLHPTPIISPNPHVKFFFVEDPNGVTVQFI</sequence>
<comment type="caution">
    <text evidence="2">The sequence shown here is derived from an EMBL/GenBank/DDBJ whole genome shotgun (WGS) entry which is preliminary data.</text>
</comment>
<name>A0A1Q9JIT1_9FIRM</name>